<keyword evidence="2" id="KW-1185">Reference proteome</keyword>
<gene>
    <name evidence="1" type="ORF">F4820DRAFT_245869</name>
</gene>
<proteinExistence type="predicted"/>
<reference evidence="1 2" key="1">
    <citation type="journal article" date="2022" name="New Phytol.">
        <title>Ecological generalism drives hyperdiversity of secondary metabolite gene clusters in xylarialean endophytes.</title>
        <authorList>
            <person name="Franco M.E.E."/>
            <person name="Wisecaver J.H."/>
            <person name="Arnold A.E."/>
            <person name="Ju Y.M."/>
            <person name="Slot J.C."/>
            <person name="Ahrendt S."/>
            <person name="Moore L.P."/>
            <person name="Eastman K.E."/>
            <person name="Scott K."/>
            <person name="Konkel Z."/>
            <person name="Mondo S.J."/>
            <person name="Kuo A."/>
            <person name="Hayes R.D."/>
            <person name="Haridas S."/>
            <person name="Andreopoulos B."/>
            <person name="Riley R."/>
            <person name="LaButti K."/>
            <person name="Pangilinan J."/>
            <person name="Lipzen A."/>
            <person name="Amirebrahimi M."/>
            <person name="Yan J."/>
            <person name="Adam C."/>
            <person name="Keymanesh K."/>
            <person name="Ng V."/>
            <person name="Louie K."/>
            <person name="Northen T."/>
            <person name="Drula E."/>
            <person name="Henrissat B."/>
            <person name="Hsieh H.M."/>
            <person name="Youens-Clark K."/>
            <person name="Lutzoni F."/>
            <person name="Miadlikowska J."/>
            <person name="Eastwood D.C."/>
            <person name="Hamelin R.C."/>
            <person name="Grigoriev I.V."/>
            <person name="U'Ren J.M."/>
        </authorList>
    </citation>
    <scope>NUCLEOTIDE SEQUENCE [LARGE SCALE GENOMIC DNA]</scope>
    <source>
        <strain evidence="1 2">CBS 119005</strain>
    </source>
</reference>
<comment type="caution">
    <text evidence="1">The sequence shown here is derived from an EMBL/GenBank/DDBJ whole genome shotgun (WGS) entry which is preliminary data.</text>
</comment>
<dbReference type="EMBL" id="MU393457">
    <property type="protein sequence ID" value="KAI4866551.1"/>
    <property type="molecule type" value="Genomic_DNA"/>
</dbReference>
<sequence>MSVPASAPKTIEQLQNTLRLKTKADAEALVRTGPVADAFLMYLNRCLSSSAIKQQLPDWKDIDEYLTEKRLLRQKRIVGKTIEEVVTKESVDKPYDLVSHAALFALRIMTFLKSDKGEKYDASLEEHRIKHDADLSFDRCKRIMALLGFLVHQSREATKKLNAKRDKEMKKAGFV</sequence>
<evidence type="ECO:0000313" key="1">
    <source>
        <dbReference type="EMBL" id="KAI4866551.1"/>
    </source>
</evidence>
<name>A0ACB9Z4V5_9PEZI</name>
<organism evidence="1 2">
    <name type="scientific">Hypoxylon rubiginosum</name>
    <dbReference type="NCBI Taxonomy" id="110542"/>
    <lineage>
        <taxon>Eukaryota</taxon>
        <taxon>Fungi</taxon>
        <taxon>Dikarya</taxon>
        <taxon>Ascomycota</taxon>
        <taxon>Pezizomycotina</taxon>
        <taxon>Sordariomycetes</taxon>
        <taxon>Xylariomycetidae</taxon>
        <taxon>Xylariales</taxon>
        <taxon>Hypoxylaceae</taxon>
        <taxon>Hypoxylon</taxon>
    </lineage>
</organism>
<protein>
    <submittedName>
        <fullName evidence="1">Uncharacterized protein</fullName>
    </submittedName>
</protein>
<dbReference type="Proteomes" id="UP001497700">
    <property type="component" value="Unassembled WGS sequence"/>
</dbReference>
<evidence type="ECO:0000313" key="2">
    <source>
        <dbReference type="Proteomes" id="UP001497700"/>
    </source>
</evidence>
<accession>A0ACB9Z4V5</accession>